<protein>
    <recommendedName>
        <fullName evidence="2">Tip attachment protein J</fullName>
    </recommendedName>
</protein>
<dbReference type="EMBL" id="LR796771">
    <property type="protein sequence ID" value="CAB4165426.1"/>
    <property type="molecule type" value="Genomic_DNA"/>
</dbReference>
<evidence type="ECO:0008006" key="2">
    <source>
        <dbReference type="Google" id="ProtNLM"/>
    </source>
</evidence>
<evidence type="ECO:0000313" key="1">
    <source>
        <dbReference type="EMBL" id="CAB4165426.1"/>
    </source>
</evidence>
<sequence length="708" mass="77456">MQVIAAIASFFMTAGFPAYAAYAAAFAIVAVALTAVGKALAPKMPRGDGRSLEASFNDSTAAQRIIFGQVRTGGVYMIPFITTGTKGDYGHIVMALSGHELNDITDIYFDNQAISSASIGAITGSTNDGLIASGRYGNHAWVRRYKGTATQTVDFILNSVDPTAFSSDFRLRGWGYIAVQLKYNTNIYTSVPQITAVLQGAKLYDPRLDSTNGGTGTQRYTDPTTWTYSKNPALCTAWYLMSALGGEYDAATEIDWSLVSAAANICDTPVSVPTGTQNRYTCNGLLLVTEKFEDNLQKCIDAMMGRITWRGGKWRVYAGAWTTPTETLDRSDFLGAINFESVQPRAEGRWNGARAYYVDPDRNYQRVECFPRVSSSYKTADGNERIWIELEQPLCNNEFEAQRKAEFILRQSRNNIRVMGKLGPRWQRLSLWDTVYLDWAEVGYNDKTMRLVSYTLNPDGTVDVILAEEQSTDWTDMASGEYNSISIATFTTTTPKPDAPAALNVSGDYNAIQVNWTLVTSSTPLPNQSAELWEGNSQYLDASYSLVWEGSGQSVTRPKDTASYYYYRVRHKIPGGYYSDYVPSTGGTVGNALANPSGGAFAITGITGSVSALPNSTPSQKWYLKLNVANPANASSVGYRWEVFSSDVSSATKPWSATNITSQMATFQMGGLVNGDTYTIYVRGFASDTTPSSKSIDTAIEFTRDTGV</sequence>
<proteinExistence type="predicted"/>
<accession>A0A6J5P626</accession>
<gene>
    <name evidence="1" type="ORF">UFOVP820_46</name>
</gene>
<name>A0A6J5P626_9CAUD</name>
<organism evidence="1">
    <name type="scientific">uncultured Caudovirales phage</name>
    <dbReference type="NCBI Taxonomy" id="2100421"/>
    <lineage>
        <taxon>Viruses</taxon>
        <taxon>Duplodnaviria</taxon>
        <taxon>Heunggongvirae</taxon>
        <taxon>Uroviricota</taxon>
        <taxon>Caudoviricetes</taxon>
        <taxon>Peduoviridae</taxon>
        <taxon>Maltschvirus</taxon>
        <taxon>Maltschvirus maltsch</taxon>
    </lineage>
</organism>
<reference evidence="1" key="1">
    <citation type="submission" date="2020-04" db="EMBL/GenBank/DDBJ databases">
        <authorList>
            <person name="Chiriac C."/>
            <person name="Salcher M."/>
            <person name="Ghai R."/>
            <person name="Kavagutti S V."/>
        </authorList>
    </citation>
    <scope>NUCLEOTIDE SEQUENCE</scope>
</reference>